<evidence type="ECO:0000256" key="1">
    <source>
        <dbReference type="ARBA" id="ARBA00006854"/>
    </source>
</evidence>
<keyword evidence="5" id="KW-1185">Reference proteome</keyword>
<comment type="caution">
    <text evidence="4">The sequence shown here is derived from an EMBL/GenBank/DDBJ whole genome shotgun (WGS) entry which is preliminary data.</text>
</comment>
<evidence type="ECO:0000256" key="2">
    <source>
        <dbReference type="SAM" id="MobiDB-lite"/>
    </source>
</evidence>
<accession>A0A8K0K4G6</accession>
<feature type="compositionally biased region" description="Low complexity" evidence="2">
    <location>
        <begin position="80"/>
        <end position="90"/>
    </location>
</feature>
<dbReference type="OrthoDB" id="78088at2759"/>
<reference evidence="4" key="1">
    <citation type="submission" date="2013-04" db="EMBL/GenBank/DDBJ databases">
        <authorList>
            <person name="Qu J."/>
            <person name="Murali S.C."/>
            <person name="Bandaranaike D."/>
            <person name="Bellair M."/>
            <person name="Blankenburg K."/>
            <person name="Chao H."/>
            <person name="Dinh H."/>
            <person name="Doddapaneni H."/>
            <person name="Downs B."/>
            <person name="Dugan-Rocha S."/>
            <person name="Elkadiri S."/>
            <person name="Gnanaolivu R.D."/>
            <person name="Hernandez B."/>
            <person name="Javaid M."/>
            <person name="Jayaseelan J.C."/>
            <person name="Lee S."/>
            <person name="Li M."/>
            <person name="Ming W."/>
            <person name="Munidasa M."/>
            <person name="Muniz J."/>
            <person name="Nguyen L."/>
            <person name="Ongeri F."/>
            <person name="Osuji N."/>
            <person name="Pu L.-L."/>
            <person name="Puazo M."/>
            <person name="Qu C."/>
            <person name="Quiroz J."/>
            <person name="Raj R."/>
            <person name="Weissenberger G."/>
            <person name="Xin Y."/>
            <person name="Zou X."/>
            <person name="Han Y."/>
            <person name="Richards S."/>
            <person name="Worley K."/>
            <person name="Muzny D."/>
            <person name="Gibbs R."/>
        </authorList>
    </citation>
    <scope>NUCLEOTIDE SEQUENCE</scope>
    <source>
        <strain evidence="4">Sampled in the wild</strain>
    </source>
</reference>
<dbReference type="Gene3D" id="1.25.10.10">
    <property type="entry name" value="Leucine-rich Repeat Variant"/>
    <property type="match status" value="1"/>
</dbReference>
<reference evidence="4" key="2">
    <citation type="submission" date="2017-10" db="EMBL/GenBank/DDBJ databases">
        <title>Ladona fulva Genome sequencing and assembly.</title>
        <authorList>
            <person name="Murali S."/>
            <person name="Richards S."/>
            <person name="Bandaranaike D."/>
            <person name="Bellair M."/>
            <person name="Blankenburg K."/>
            <person name="Chao H."/>
            <person name="Dinh H."/>
            <person name="Doddapaneni H."/>
            <person name="Dugan-Rocha S."/>
            <person name="Elkadiri S."/>
            <person name="Gnanaolivu R."/>
            <person name="Hernandez B."/>
            <person name="Skinner E."/>
            <person name="Javaid M."/>
            <person name="Lee S."/>
            <person name="Li M."/>
            <person name="Ming W."/>
            <person name="Munidasa M."/>
            <person name="Muniz J."/>
            <person name="Nguyen L."/>
            <person name="Hughes D."/>
            <person name="Osuji N."/>
            <person name="Pu L.-L."/>
            <person name="Puazo M."/>
            <person name="Qu C."/>
            <person name="Quiroz J."/>
            <person name="Raj R."/>
            <person name="Weissenberger G."/>
            <person name="Xin Y."/>
            <person name="Zou X."/>
            <person name="Han Y."/>
            <person name="Worley K."/>
            <person name="Muzny D."/>
            <person name="Gibbs R."/>
        </authorList>
    </citation>
    <scope>NUCLEOTIDE SEQUENCE</scope>
    <source>
        <strain evidence="4">Sampled in the wild</strain>
    </source>
</reference>
<feature type="region of interest" description="Disordered" evidence="2">
    <location>
        <begin position="555"/>
        <end position="594"/>
    </location>
</feature>
<feature type="compositionally biased region" description="Low complexity" evidence="2">
    <location>
        <begin position="276"/>
        <end position="301"/>
    </location>
</feature>
<dbReference type="InterPro" id="IPR022771">
    <property type="entry name" value="WAPL_C"/>
</dbReference>
<comment type="similarity">
    <text evidence="1">Belongs to the WAPL family.</text>
</comment>
<dbReference type="InterPro" id="IPR039874">
    <property type="entry name" value="WAPL"/>
</dbReference>
<dbReference type="InterPro" id="IPR012502">
    <property type="entry name" value="WAPL_dom"/>
</dbReference>
<feature type="compositionally biased region" description="Basic and acidic residues" evidence="2">
    <location>
        <begin position="130"/>
        <end position="139"/>
    </location>
</feature>
<evidence type="ECO:0000313" key="4">
    <source>
        <dbReference type="EMBL" id="KAG8228189.1"/>
    </source>
</evidence>
<dbReference type="SUPFAM" id="SSF48371">
    <property type="entry name" value="ARM repeat"/>
    <property type="match status" value="1"/>
</dbReference>
<dbReference type="AlphaFoldDB" id="A0A8K0K4G6"/>
<dbReference type="Proteomes" id="UP000792457">
    <property type="component" value="Unassembled WGS sequence"/>
</dbReference>
<feature type="compositionally biased region" description="Basic and acidic residues" evidence="2">
    <location>
        <begin position="158"/>
        <end position="170"/>
    </location>
</feature>
<evidence type="ECO:0000259" key="3">
    <source>
        <dbReference type="PROSITE" id="PS51271"/>
    </source>
</evidence>
<dbReference type="InterPro" id="IPR016024">
    <property type="entry name" value="ARM-type_fold"/>
</dbReference>
<dbReference type="PROSITE" id="PS51271">
    <property type="entry name" value="WAPL"/>
    <property type="match status" value="1"/>
</dbReference>
<feature type="domain" description="WAPL" evidence="3">
    <location>
        <begin position="619"/>
        <end position="1007"/>
    </location>
</feature>
<dbReference type="InterPro" id="IPR011989">
    <property type="entry name" value="ARM-like"/>
</dbReference>
<sequence length="1007" mass="109149">MSGKYSKSYGRRTGSSGIQFEKLFKENSNRPSAAKSAGTVGRWGITSFTSIRSTNINGRRDESTNKKMRLDFGGQSPTISSPSKDPFLFDPDPDALQNKQMTGCPAPIVKPVNKPRKFFKSRGNEPFSPPKEEPDDLHLRTSTYLGGNRRGESNYGHKASDKYTGKKFDRGVYSNSKGSRDTRSLGSKRFFVSPGAATLGSDVDAGRTADSDVTSCMNEGSSVNIVPIVQSSVKDATYLAAPVVESSTTSSKPPIKLRIYKDKGTSQELTSAVVFPSPSYGGSGPSCSVSGGASSSGINSSCRDLSPKRFVSEWTSAVEAEQEGNVTSMGEISSFSEMTETEDKDDESSGDVDDSSEVVNLPAIPTQFQTSPSSQLPLDWRSEGEKHVEASAELPSSCSPTPPTSTFPDEAPIQIGHISDNFIPETTQGNIGEAHCSSETQGPTSSVAAEPFCPTTMSEDWLEMRSSGEAESSTTEVCSVAPSLESTACVEETSAETTENRVGEVGTTGGVSKKGSIFKSRRLQSDRSSKRLALYRHKWCDEGDGARGQLRADGVDTGERFSDPIAGQGSAIPSGAPMSPPPGHDDGLPSTPALTRVTSYSHKDSDLGTPEPIMGVRCTKEAKEYYTVVRNVKKAHQIQESGEFQEFNDDVEYILDALQETNPMVTRCLSAISLAAKCMEPAFRMHLRAHGTVAKFFRALHDATCDPSLGLCTATVMFVLSQDRLNMDLDRDSLELMLNLLEVDGGGMGKEGSEGGTGALDHLAGAISSAQLDKNKLKVRELCAEIQSQGHAVHLDLDNITVGHLAMETLLSLTSRRAGEWFKEELRELGGLEHIVKTVTECCSHIDNQGDNGLYPKWSDPVLDKLRKVIRCLRILENVTHQNEENQTYLLKHGNGTLVDTLIKLYRLCDAEIPLYPVTAETTKDSTPMVLLETLISTMKVLINLTHDYNSQCICLLKVTWALIVSAYGSTLAGEREGIMEASLHCLLQVPNYVPEDKKFEILVLVI</sequence>
<proteinExistence type="inferred from homology"/>
<name>A0A8K0K4G6_LADFU</name>
<protein>
    <recommendedName>
        <fullName evidence="3">WAPL domain-containing protein</fullName>
    </recommendedName>
</protein>
<gene>
    <name evidence="4" type="ORF">J437_LFUL008627</name>
</gene>
<dbReference type="PANTHER" id="PTHR22100:SF13">
    <property type="entry name" value="WINGS APART-LIKE PROTEIN HOMOLOG"/>
    <property type="match status" value="1"/>
</dbReference>
<dbReference type="EMBL" id="KZ308362">
    <property type="protein sequence ID" value="KAG8228189.1"/>
    <property type="molecule type" value="Genomic_DNA"/>
</dbReference>
<organism evidence="4 5">
    <name type="scientific">Ladona fulva</name>
    <name type="common">Scarce chaser dragonfly</name>
    <name type="synonym">Libellula fulva</name>
    <dbReference type="NCBI Taxonomy" id="123851"/>
    <lineage>
        <taxon>Eukaryota</taxon>
        <taxon>Metazoa</taxon>
        <taxon>Ecdysozoa</taxon>
        <taxon>Arthropoda</taxon>
        <taxon>Hexapoda</taxon>
        <taxon>Insecta</taxon>
        <taxon>Pterygota</taxon>
        <taxon>Palaeoptera</taxon>
        <taxon>Odonata</taxon>
        <taxon>Epiprocta</taxon>
        <taxon>Anisoptera</taxon>
        <taxon>Libelluloidea</taxon>
        <taxon>Libellulidae</taxon>
        <taxon>Ladona</taxon>
    </lineage>
</organism>
<dbReference type="Pfam" id="PF07814">
    <property type="entry name" value="WAPL"/>
    <property type="match status" value="1"/>
</dbReference>
<feature type="compositionally biased region" description="Basic and acidic residues" evidence="2">
    <location>
        <begin position="58"/>
        <end position="70"/>
    </location>
</feature>
<dbReference type="PANTHER" id="PTHR22100">
    <property type="entry name" value="WINGS APART-LIKE PROTEIN HOMOLOG"/>
    <property type="match status" value="1"/>
</dbReference>
<evidence type="ECO:0000313" key="5">
    <source>
        <dbReference type="Proteomes" id="UP000792457"/>
    </source>
</evidence>
<feature type="region of interest" description="Disordered" evidence="2">
    <location>
        <begin position="274"/>
        <end position="302"/>
    </location>
</feature>
<feature type="region of interest" description="Disordered" evidence="2">
    <location>
        <begin position="54"/>
        <end position="186"/>
    </location>
</feature>